<dbReference type="RefSeq" id="WP_119768846.1">
    <property type="nucleotide sequence ID" value="NZ_QYUO01000001.1"/>
</dbReference>
<feature type="transmembrane region" description="Helical" evidence="1">
    <location>
        <begin position="393"/>
        <end position="412"/>
    </location>
</feature>
<dbReference type="Pfam" id="PF04286">
    <property type="entry name" value="DUF445"/>
    <property type="match status" value="1"/>
</dbReference>
<name>A0A3A3FXH8_9BURK</name>
<reference evidence="3" key="1">
    <citation type="submission" date="2018-09" db="EMBL/GenBank/DDBJ databases">
        <authorList>
            <person name="Zhu H."/>
        </authorList>
    </citation>
    <scope>NUCLEOTIDE SEQUENCE [LARGE SCALE GENOMIC DNA]</scope>
    <source>
        <strain evidence="3">K1R23-30</strain>
    </source>
</reference>
<dbReference type="PANTHER" id="PTHR38442">
    <property type="entry name" value="INNER MEMBRANE PROTEIN-RELATED"/>
    <property type="match status" value="1"/>
</dbReference>
<dbReference type="InterPro" id="IPR007383">
    <property type="entry name" value="DUF445"/>
</dbReference>
<keyword evidence="3" id="KW-1185">Reference proteome</keyword>
<proteinExistence type="predicted"/>
<protein>
    <submittedName>
        <fullName evidence="2">DUF445 domain-containing protein</fullName>
    </submittedName>
</protein>
<evidence type="ECO:0000313" key="3">
    <source>
        <dbReference type="Proteomes" id="UP000265955"/>
    </source>
</evidence>
<feature type="transmembrane region" description="Helical" evidence="1">
    <location>
        <begin position="16"/>
        <end position="34"/>
    </location>
</feature>
<evidence type="ECO:0000313" key="2">
    <source>
        <dbReference type="EMBL" id="RJF98901.1"/>
    </source>
</evidence>
<dbReference type="PANTHER" id="PTHR38442:SF1">
    <property type="entry name" value="INNER MEMBRANE PROTEIN"/>
    <property type="match status" value="1"/>
</dbReference>
<keyword evidence="1" id="KW-0472">Membrane</keyword>
<keyword evidence="1" id="KW-0812">Transmembrane</keyword>
<keyword evidence="1" id="KW-1133">Transmembrane helix</keyword>
<dbReference type="Proteomes" id="UP000265955">
    <property type="component" value="Unassembled WGS sequence"/>
</dbReference>
<gene>
    <name evidence="2" type="ORF">D3871_10540</name>
</gene>
<evidence type="ECO:0000256" key="1">
    <source>
        <dbReference type="SAM" id="Phobius"/>
    </source>
</evidence>
<sequence length="415" mass="47362">MQEQEQAIQLNKTRRLATGLLLAMAILFVVSRLLQPRYHYLSFVSAFAEAAMVGALADWFAVTALFRSPLGLPIPHTAIIPRNKDRIGDSLSNFLEHNFMTQEIIRDELRMIDFAGAAAGWLAKPENSYAVSRQVVRSVPALLKVVEDEDVRQFMQNRLSSALEHTKFAPVLAEILSVLVASGHHRALFQHMISLAARALEHNKPYIRWKIHEHSPRWMPRAFDEKLYVRLLEAIQSTLDEMRDEDSEWQTRFQGFADELVDQLRTSPEYEAKIHAVLGDILKHPLVRDYTVEVWHDIKSRLVADALSPTSQMQVKLNQAISSFGNELLRDKKVQRKLNQWIRIFATETIVGRRQDIADLVSRVIRKWDADTMSRKLELHVGKDLQYIRINGTLVGGLVGLVLHAITLLLWSSGA</sequence>
<feature type="transmembrane region" description="Helical" evidence="1">
    <location>
        <begin position="40"/>
        <end position="66"/>
    </location>
</feature>
<dbReference type="GO" id="GO:0005886">
    <property type="term" value="C:plasma membrane"/>
    <property type="evidence" value="ECO:0007669"/>
    <property type="project" value="TreeGrafter"/>
</dbReference>
<dbReference type="OrthoDB" id="9769590at2"/>
<dbReference type="AlphaFoldDB" id="A0A3A3FXH8"/>
<dbReference type="EMBL" id="QYUO01000001">
    <property type="protein sequence ID" value="RJF98901.1"/>
    <property type="molecule type" value="Genomic_DNA"/>
</dbReference>
<organism evidence="2 3">
    <name type="scientific">Noviherbaspirillum saxi</name>
    <dbReference type="NCBI Taxonomy" id="2320863"/>
    <lineage>
        <taxon>Bacteria</taxon>
        <taxon>Pseudomonadati</taxon>
        <taxon>Pseudomonadota</taxon>
        <taxon>Betaproteobacteria</taxon>
        <taxon>Burkholderiales</taxon>
        <taxon>Oxalobacteraceae</taxon>
        <taxon>Noviherbaspirillum</taxon>
    </lineage>
</organism>
<comment type="caution">
    <text evidence="2">The sequence shown here is derived from an EMBL/GenBank/DDBJ whole genome shotgun (WGS) entry which is preliminary data.</text>
</comment>
<accession>A0A3A3FXH8</accession>